<gene>
    <name evidence="1" type="ORF">B4110_2288</name>
</gene>
<proteinExistence type="predicted"/>
<dbReference type="PATRIC" id="fig|153151.4.peg.178"/>
<dbReference type="InterPro" id="IPR025555">
    <property type="entry name" value="YppG"/>
</dbReference>
<dbReference type="Proteomes" id="UP000075324">
    <property type="component" value="Unassembled WGS sequence"/>
</dbReference>
<evidence type="ECO:0000313" key="2">
    <source>
        <dbReference type="Proteomes" id="UP000075324"/>
    </source>
</evidence>
<sequence>MYRYPRPLSTPFSPYAPYHHAWHPYPYAPPFPSYLPIGHHQHTAVSPYPAPYPKPGPLLTPPSPGIQSLMAQFKKSDGTYDINKMMNTMGQMINTVNQVNGVLKGLINTFKK</sequence>
<comment type="caution">
    <text evidence="1">The sequence shown here is derived from an EMBL/GenBank/DDBJ whole genome shotgun (WGS) entry which is preliminary data.</text>
</comment>
<accession>A0A150MU12</accession>
<evidence type="ECO:0000313" key="1">
    <source>
        <dbReference type="EMBL" id="KYD27845.1"/>
    </source>
</evidence>
<dbReference type="RefSeq" id="WP_062678505.1">
    <property type="nucleotide sequence ID" value="NZ_LQYW01000089.1"/>
</dbReference>
<reference evidence="1 2" key="1">
    <citation type="submission" date="2016-01" db="EMBL/GenBank/DDBJ databases">
        <title>Draft Genome Sequences of Seven Thermophilic Sporeformers Isolated from Foods.</title>
        <authorList>
            <person name="Berendsen E.M."/>
            <person name="Wells-Bennik M.H."/>
            <person name="Krawcyk A.O."/>
            <person name="De Jong A."/>
            <person name="Holsappel S."/>
            <person name="Eijlander R.T."/>
            <person name="Kuipers O.P."/>
        </authorList>
    </citation>
    <scope>NUCLEOTIDE SEQUENCE [LARGE SCALE GENOMIC DNA]</scope>
    <source>
        <strain evidence="1 2">B4110</strain>
    </source>
</reference>
<evidence type="ECO:0008006" key="3">
    <source>
        <dbReference type="Google" id="ProtNLM"/>
    </source>
</evidence>
<dbReference type="AlphaFoldDB" id="A0A150MU12"/>
<organism evidence="1 2">
    <name type="scientific">Parageobacillus toebii</name>
    <dbReference type="NCBI Taxonomy" id="153151"/>
    <lineage>
        <taxon>Bacteria</taxon>
        <taxon>Bacillati</taxon>
        <taxon>Bacillota</taxon>
        <taxon>Bacilli</taxon>
        <taxon>Bacillales</taxon>
        <taxon>Anoxybacillaceae</taxon>
        <taxon>Parageobacillus</taxon>
    </lineage>
</organism>
<protein>
    <recommendedName>
        <fullName evidence="3">Spore coat protein</fullName>
    </recommendedName>
</protein>
<name>A0A150MU12_9BACL</name>
<dbReference type="Pfam" id="PF14179">
    <property type="entry name" value="YppG"/>
    <property type="match status" value="1"/>
</dbReference>
<dbReference type="EMBL" id="LQYW01000089">
    <property type="protein sequence ID" value="KYD27845.1"/>
    <property type="molecule type" value="Genomic_DNA"/>
</dbReference>